<feature type="non-terminal residue" evidence="1">
    <location>
        <position position="1"/>
    </location>
</feature>
<comment type="caution">
    <text evidence="1">The sequence shown here is derived from an EMBL/GenBank/DDBJ whole genome shotgun (WGS) entry which is preliminary data.</text>
</comment>
<proteinExistence type="predicted"/>
<evidence type="ECO:0000313" key="1">
    <source>
        <dbReference type="EMBL" id="MCI49185.1"/>
    </source>
</evidence>
<reference evidence="1 2" key="1">
    <citation type="journal article" date="2018" name="Front. Plant Sci.">
        <title>Red Clover (Trifolium pratense) and Zigzag Clover (T. medium) - A Picture of Genomic Similarities and Differences.</title>
        <authorList>
            <person name="Dluhosova J."/>
            <person name="Istvanek J."/>
            <person name="Nedelnik J."/>
            <person name="Repkova J."/>
        </authorList>
    </citation>
    <scope>NUCLEOTIDE SEQUENCE [LARGE SCALE GENOMIC DNA]</scope>
    <source>
        <strain evidence="2">cv. 10/8</strain>
        <tissue evidence="1">Leaf</tissue>
    </source>
</reference>
<dbReference type="EMBL" id="LXQA010397399">
    <property type="protein sequence ID" value="MCI49185.1"/>
    <property type="molecule type" value="Genomic_DNA"/>
</dbReference>
<protein>
    <submittedName>
        <fullName evidence="1">Uncharacterized protein</fullName>
    </submittedName>
</protein>
<dbReference type="Proteomes" id="UP000265520">
    <property type="component" value="Unassembled WGS sequence"/>
</dbReference>
<keyword evidence="2" id="KW-1185">Reference proteome</keyword>
<dbReference type="AlphaFoldDB" id="A0A392SMG7"/>
<sequence>SSCIETAFFCRFWSWRNARSRAAQRVGLVMLPVFLLVPARRAWVDGATRRFELLRAVGFLVPARCTGWYCATRRA</sequence>
<evidence type="ECO:0000313" key="2">
    <source>
        <dbReference type="Proteomes" id="UP000265520"/>
    </source>
</evidence>
<name>A0A392SMG7_9FABA</name>
<organism evidence="1 2">
    <name type="scientific">Trifolium medium</name>
    <dbReference type="NCBI Taxonomy" id="97028"/>
    <lineage>
        <taxon>Eukaryota</taxon>
        <taxon>Viridiplantae</taxon>
        <taxon>Streptophyta</taxon>
        <taxon>Embryophyta</taxon>
        <taxon>Tracheophyta</taxon>
        <taxon>Spermatophyta</taxon>
        <taxon>Magnoliopsida</taxon>
        <taxon>eudicotyledons</taxon>
        <taxon>Gunneridae</taxon>
        <taxon>Pentapetalae</taxon>
        <taxon>rosids</taxon>
        <taxon>fabids</taxon>
        <taxon>Fabales</taxon>
        <taxon>Fabaceae</taxon>
        <taxon>Papilionoideae</taxon>
        <taxon>50 kb inversion clade</taxon>
        <taxon>NPAAA clade</taxon>
        <taxon>Hologalegina</taxon>
        <taxon>IRL clade</taxon>
        <taxon>Trifolieae</taxon>
        <taxon>Trifolium</taxon>
    </lineage>
</organism>
<accession>A0A392SMG7</accession>